<reference evidence="1 2" key="1">
    <citation type="submission" date="2020-06" db="EMBL/GenBank/DDBJ databases">
        <authorList>
            <person name="Li R."/>
            <person name="Bekaert M."/>
        </authorList>
    </citation>
    <scope>NUCLEOTIDE SEQUENCE [LARGE SCALE GENOMIC DNA]</scope>
    <source>
        <strain evidence="2">wild</strain>
    </source>
</reference>
<name>A0A6J8AQ32_MYTCO</name>
<organism evidence="1 2">
    <name type="scientific">Mytilus coruscus</name>
    <name type="common">Sea mussel</name>
    <dbReference type="NCBI Taxonomy" id="42192"/>
    <lineage>
        <taxon>Eukaryota</taxon>
        <taxon>Metazoa</taxon>
        <taxon>Spiralia</taxon>
        <taxon>Lophotrochozoa</taxon>
        <taxon>Mollusca</taxon>
        <taxon>Bivalvia</taxon>
        <taxon>Autobranchia</taxon>
        <taxon>Pteriomorphia</taxon>
        <taxon>Mytilida</taxon>
        <taxon>Mytiloidea</taxon>
        <taxon>Mytilidae</taxon>
        <taxon>Mytilinae</taxon>
        <taxon>Mytilus</taxon>
    </lineage>
</organism>
<dbReference type="SUPFAM" id="SSF47986">
    <property type="entry name" value="DEATH domain"/>
    <property type="match status" value="1"/>
</dbReference>
<proteinExistence type="predicted"/>
<evidence type="ECO:0000313" key="1">
    <source>
        <dbReference type="EMBL" id="CAC5371348.1"/>
    </source>
</evidence>
<accession>A0A6J8AQ32</accession>
<protein>
    <recommendedName>
        <fullName evidence="3">CARD domain-containing protein</fullName>
    </recommendedName>
</protein>
<dbReference type="Gene3D" id="1.10.533.10">
    <property type="entry name" value="Death Domain, Fas"/>
    <property type="match status" value="1"/>
</dbReference>
<dbReference type="CDD" id="cd01671">
    <property type="entry name" value="CARD"/>
    <property type="match status" value="1"/>
</dbReference>
<keyword evidence="2" id="KW-1185">Reference proteome</keyword>
<gene>
    <name evidence="1" type="ORF">MCOR_9835</name>
</gene>
<dbReference type="Proteomes" id="UP000507470">
    <property type="component" value="Unassembled WGS sequence"/>
</dbReference>
<evidence type="ECO:0008006" key="3">
    <source>
        <dbReference type="Google" id="ProtNLM"/>
    </source>
</evidence>
<evidence type="ECO:0000313" key="2">
    <source>
        <dbReference type="Proteomes" id="UP000507470"/>
    </source>
</evidence>
<dbReference type="AlphaFoldDB" id="A0A6J8AQ32"/>
<dbReference type="InterPro" id="IPR011029">
    <property type="entry name" value="DEATH-like_dom_sf"/>
</dbReference>
<dbReference type="EMBL" id="CACVKT020001754">
    <property type="protein sequence ID" value="CAC5371348.1"/>
    <property type="molecule type" value="Genomic_DNA"/>
</dbReference>
<sequence length="542" mass="62848">MDIQGFPKTKAHLPVEKHMRYSDYKRIARDLRIWWRSLSGHKNDYSCKKMADANQPESDETTVPPDFIQTYNSITRESILSLRGYLVEELEINTVLIPLRDIGVISIDEYGHIQNQRSAVIQRQQIITIVLEMEDSDSSRIHRFLYVLHQTGQDDILNALLRGQNINRTNRVADLDIYLSRSVLTWELPHLPDIVENEQDIADIVGGVLDLRLYDTWTGSVVLRLQSILKSKEISNNREKIERFLKKMYYGVKMQPGDRKRIDLKIRVIPKDKCIERRKPLGRDLHSSKKINETEEDTCVTCLQQIVRTNVKVLVAEIESDIISETFNQVGDTSEYVENMCLSTKTTVSRQQRALLFLKYVLHEKSYLREFYIIFKRKRCIDLLPVQCSTCSQSKSTSVSDGTSDTQESTLTFILYREDGNNMVISVEDFYRPTMGPSIVTTTDDEKQKTEITRRNRKNFQTGKVFTALDKETSPPSTSRKELPMMKESILYHRQNSLPESVMEHLKHITASNSDLTAKVSHLSIEVDELKKIMKDRFEQQV</sequence>